<feature type="signal peptide" evidence="1">
    <location>
        <begin position="1"/>
        <end position="18"/>
    </location>
</feature>
<organism evidence="2 3">
    <name type="scientific">Chitinophaga niabensis</name>
    <dbReference type="NCBI Taxonomy" id="536979"/>
    <lineage>
        <taxon>Bacteria</taxon>
        <taxon>Pseudomonadati</taxon>
        <taxon>Bacteroidota</taxon>
        <taxon>Chitinophagia</taxon>
        <taxon>Chitinophagales</taxon>
        <taxon>Chitinophagaceae</taxon>
        <taxon>Chitinophaga</taxon>
    </lineage>
</organism>
<dbReference type="Proteomes" id="UP000185003">
    <property type="component" value="Unassembled WGS sequence"/>
</dbReference>
<dbReference type="GO" id="GO:0016787">
    <property type="term" value="F:hydrolase activity"/>
    <property type="evidence" value="ECO:0007669"/>
    <property type="project" value="UniProtKB-KW"/>
</dbReference>
<reference evidence="2 3" key="1">
    <citation type="submission" date="2016-11" db="EMBL/GenBank/DDBJ databases">
        <authorList>
            <person name="Jaros S."/>
            <person name="Januszkiewicz K."/>
            <person name="Wedrychowicz H."/>
        </authorList>
    </citation>
    <scope>NUCLEOTIDE SEQUENCE [LARGE SCALE GENOMIC DNA]</scope>
    <source>
        <strain evidence="2 3">DSM 24787</strain>
    </source>
</reference>
<dbReference type="InterPro" id="IPR029062">
    <property type="entry name" value="Class_I_gatase-like"/>
</dbReference>
<dbReference type="AlphaFoldDB" id="A0A1N6JCM0"/>
<sequence length="257" mass="28471">MKTLLSAILVMATFHVSAQTVLLDSYFNNEQKKDSTGKTYSWHYKWSETPLSGFSMFGQEFINNGADTATLYEAPTAANLKKAAIYIIVDADNAKENPSPNLIAQKHIDAIYKWVENGGVLVMMGNDSANAELHQFSKLSQKFGITFTDRSRNMVKGKDFPTGAVLIPANHPIFPSIKKAYLKEVSILEVKPPAKASVTMGEDIIMAVSKVGKGTVFAVGDPWLYNEYVDGKRIPADYENPAAVKDLVKWLLQQCKR</sequence>
<dbReference type="SUPFAM" id="SSF52317">
    <property type="entry name" value="Class I glutamine amidotransferase-like"/>
    <property type="match status" value="1"/>
</dbReference>
<dbReference type="EMBL" id="FSRA01000002">
    <property type="protein sequence ID" value="SIO42030.1"/>
    <property type="molecule type" value="Genomic_DNA"/>
</dbReference>
<keyword evidence="1" id="KW-0732">Signal</keyword>
<keyword evidence="3" id="KW-1185">Reference proteome</keyword>
<dbReference type="OrthoDB" id="6381507at2"/>
<evidence type="ECO:0000313" key="2">
    <source>
        <dbReference type="EMBL" id="SIO42030.1"/>
    </source>
</evidence>
<accession>A0A1N6JCM0</accession>
<gene>
    <name evidence="2" type="ORF">SAMN04488055_3865</name>
</gene>
<dbReference type="RefSeq" id="WP_074241101.1">
    <property type="nucleotide sequence ID" value="NZ_FSRA01000002.1"/>
</dbReference>
<dbReference type="STRING" id="536979.SAMN04488055_3865"/>
<name>A0A1N6JCM0_9BACT</name>
<keyword evidence="2" id="KW-0378">Hydrolase</keyword>
<evidence type="ECO:0000313" key="3">
    <source>
        <dbReference type="Proteomes" id="UP000185003"/>
    </source>
</evidence>
<feature type="chain" id="PRO_5012975276" evidence="1">
    <location>
        <begin position="19"/>
        <end position="257"/>
    </location>
</feature>
<evidence type="ECO:0000256" key="1">
    <source>
        <dbReference type="SAM" id="SignalP"/>
    </source>
</evidence>
<protein>
    <submittedName>
        <fullName evidence="2">Unsaturated rhamnogalacturonyl hydrolase</fullName>
    </submittedName>
</protein>
<proteinExistence type="predicted"/>
<dbReference type="Gene3D" id="3.40.50.880">
    <property type="match status" value="1"/>
</dbReference>